<accession>A0A0M2SW83</accession>
<dbReference type="EMBL" id="LAYY01000016">
    <property type="protein sequence ID" value="KKK37237.1"/>
    <property type="molecule type" value="Genomic_DNA"/>
</dbReference>
<comment type="caution">
    <text evidence="4">The sequence shown here is derived from an EMBL/GenBank/DDBJ whole genome shotgun (WGS) entry which is preliminary data.</text>
</comment>
<comment type="similarity">
    <text evidence="3">Belongs to the CotF family.</text>
</comment>
<dbReference type="AlphaFoldDB" id="A0A0M2SW83"/>
<evidence type="ECO:0000256" key="3">
    <source>
        <dbReference type="ARBA" id="ARBA00024344"/>
    </source>
</evidence>
<evidence type="ECO:0000313" key="5">
    <source>
        <dbReference type="Proteomes" id="UP000034166"/>
    </source>
</evidence>
<keyword evidence="1" id="KW-0749">Sporulation</keyword>
<protein>
    <submittedName>
        <fullName evidence="4">Spore gernimation protein GerQ</fullName>
    </submittedName>
</protein>
<dbReference type="OrthoDB" id="2901397at2"/>
<reference evidence="4 5" key="1">
    <citation type="submission" date="2015-04" db="EMBL/GenBank/DDBJ databases">
        <title>Taxonomic description and genome sequence of Bacillus campisalis sp. nov., a novel member of the genus Bacillus isolated from solar saltern.</title>
        <authorList>
            <person name="Mathan Kumar R."/>
            <person name="Kaur G."/>
            <person name="Kumar A."/>
            <person name="Singh N.K."/>
            <person name="Kaur N."/>
            <person name="Kumar N."/>
            <person name="Mayilraj S."/>
        </authorList>
    </citation>
    <scope>NUCLEOTIDE SEQUENCE [LARGE SCALE GENOMIC DNA]</scope>
    <source>
        <strain evidence="4 5">SA2-6</strain>
    </source>
</reference>
<dbReference type="InterPro" id="IPR012347">
    <property type="entry name" value="Ferritin-like"/>
</dbReference>
<dbReference type="PATRIC" id="fig|1408103.3.peg.3342"/>
<dbReference type="Proteomes" id="UP000034166">
    <property type="component" value="Unassembled WGS sequence"/>
</dbReference>
<dbReference type="InterPro" id="IPR012851">
    <property type="entry name" value="Spore_coat_CotF-like"/>
</dbReference>
<comment type="subcellular location">
    <subcellularLocation>
        <location evidence="2">Spore coat</location>
    </subcellularLocation>
</comment>
<proteinExistence type="inferred from homology"/>
<evidence type="ECO:0000313" key="4">
    <source>
        <dbReference type="EMBL" id="KKK37237.1"/>
    </source>
</evidence>
<dbReference type="PANTHER" id="PTHR39183">
    <property type="entry name" value="SPORE COAT PROTEIN F-LIKE PROTEIN YHCQ"/>
    <property type="match status" value="1"/>
</dbReference>
<dbReference type="PANTHER" id="PTHR39183:SF1">
    <property type="entry name" value="SPORE COAT PROTEIN F-LIKE PROTEIN YHCQ"/>
    <property type="match status" value="1"/>
</dbReference>
<dbReference type="GO" id="GO:0030435">
    <property type="term" value="P:sporulation resulting in formation of a cellular spore"/>
    <property type="evidence" value="ECO:0007669"/>
    <property type="project" value="UniProtKB-KW"/>
</dbReference>
<gene>
    <name evidence="4" type="ORF">WQ57_14875</name>
</gene>
<dbReference type="Gene3D" id="1.20.1260.10">
    <property type="match status" value="1"/>
</dbReference>
<evidence type="ECO:0000256" key="2">
    <source>
        <dbReference type="ARBA" id="ARBA00024325"/>
    </source>
</evidence>
<keyword evidence="5" id="KW-1185">Reference proteome</keyword>
<name>A0A0M2SW83_9BACI</name>
<organism evidence="4 5">
    <name type="scientific">Mesobacillus campisalis</name>
    <dbReference type="NCBI Taxonomy" id="1408103"/>
    <lineage>
        <taxon>Bacteria</taxon>
        <taxon>Bacillati</taxon>
        <taxon>Bacillota</taxon>
        <taxon>Bacilli</taxon>
        <taxon>Bacillales</taxon>
        <taxon>Bacillaceae</taxon>
        <taxon>Mesobacillus</taxon>
    </lineage>
</organism>
<sequence>MQDYLDPRNSEGMPNLADSTFAMDFLLSVKNGIRNYGFAITETASPELRRVLTKQLESAIDLHGEISELMIKNKWLHPYNFKDQVPIDLKGAETAVQIGQMTLFPNDTDRGGMFATPSQ</sequence>
<evidence type="ECO:0000256" key="1">
    <source>
        <dbReference type="ARBA" id="ARBA00022969"/>
    </source>
</evidence>
<dbReference type="RefSeq" id="WP_046524575.1">
    <property type="nucleotide sequence ID" value="NZ_LAYY01000016.1"/>
</dbReference>
<dbReference type="Pfam" id="PF07875">
    <property type="entry name" value="Coat_F"/>
    <property type="match status" value="1"/>
</dbReference>